<evidence type="ECO:0000313" key="7">
    <source>
        <dbReference type="Proteomes" id="UP000564677"/>
    </source>
</evidence>
<organism evidence="6 7">
    <name type="scientific">Sphingomonas leidyi</name>
    <dbReference type="NCBI Taxonomy" id="68569"/>
    <lineage>
        <taxon>Bacteria</taxon>
        <taxon>Pseudomonadati</taxon>
        <taxon>Pseudomonadota</taxon>
        <taxon>Alphaproteobacteria</taxon>
        <taxon>Sphingomonadales</taxon>
        <taxon>Sphingomonadaceae</taxon>
        <taxon>Sphingomonas</taxon>
    </lineage>
</organism>
<sequence>MKLPDFEAWAVFAAVVEHRSFSGAADALAVSKATVSKAITRLEARLGTTLFHRTSRRLTLTDSGRGLAEHAQRILSEGEAAEEAAFESASAPAGLVRVAAPLTFGIQAVAPVLADFMKLYPGIKVELRLSDAFIDIVGEGIDIALRIAELPDSSLRARRLGPMVAHIVGSPAYFDRVGRPQHPADLARHACFVYTNTANPDVWRFRKAGGEEAAVRVEGPMRTDNGDAMLPALRAGLGVARLPEFMVGDDLAKGRLEAVLGEWSASASGLHLLTPPGTLRPARVETMIAFLSEQLKRTCGEVRLERTRLRNEDESSPK</sequence>
<dbReference type="GO" id="GO:0003700">
    <property type="term" value="F:DNA-binding transcription factor activity"/>
    <property type="evidence" value="ECO:0007669"/>
    <property type="project" value="InterPro"/>
</dbReference>
<dbReference type="Pfam" id="PF03466">
    <property type="entry name" value="LysR_substrate"/>
    <property type="match status" value="1"/>
</dbReference>
<evidence type="ECO:0000313" key="6">
    <source>
        <dbReference type="EMBL" id="NIJ63366.1"/>
    </source>
</evidence>
<keyword evidence="4" id="KW-0804">Transcription</keyword>
<dbReference type="PROSITE" id="PS50931">
    <property type="entry name" value="HTH_LYSR"/>
    <property type="match status" value="1"/>
</dbReference>
<dbReference type="SUPFAM" id="SSF53850">
    <property type="entry name" value="Periplasmic binding protein-like II"/>
    <property type="match status" value="1"/>
</dbReference>
<keyword evidence="3 6" id="KW-0238">DNA-binding</keyword>
<dbReference type="PANTHER" id="PTHR30537:SF5">
    <property type="entry name" value="HTH-TYPE TRANSCRIPTIONAL ACTIVATOR TTDR-RELATED"/>
    <property type="match status" value="1"/>
</dbReference>
<proteinExistence type="inferred from homology"/>
<keyword evidence="2" id="KW-0805">Transcription regulation</keyword>
<dbReference type="PRINTS" id="PR00039">
    <property type="entry name" value="HTHLYSR"/>
</dbReference>
<dbReference type="Gene3D" id="1.10.10.10">
    <property type="entry name" value="Winged helix-like DNA-binding domain superfamily/Winged helix DNA-binding domain"/>
    <property type="match status" value="1"/>
</dbReference>
<evidence type="ECO:0000259" key="5">
    <source>
        <dbReference type="PROSITE" id="PS50931"/>
    </source>
</evidence>
<evidence type="ECO:0000256" key="3">
    <source>
        <dbReference type="ARBA" id="ARBA00023125"/>
    </source>
</evidence>
<dbReference type="InterPro" id="IPR005119">
    <property type="entry name" value="LysR_subst-bd"/>
</dbReference>
<dbReference type="InterPro" id="IPR000847">
    <property type="entry name" value="LysR_HTH_N"/>
</dbReference>
<feature type="domain" description="HTH lysR-type" evidence="5">
    <location>
        <begin position="4"/>
        <end position="61"/>
    </location>
</feature>
<dbReference type="Pfam" id="PF00126">
    <property type="entry name" value="HTH_1"/>
    <property type="match status" value="1"/>
</dbReference>
<dbReference type="FunFam" id="1.10.10.10:FF:000001">
    <property type="entry name" value="LysR family transcriptional regulator"/>
    <property type="match status" value="1"/>
</dbReference>
<dbReference type="CDD" id="cd08422">
    <property type="entry name" value="PBP2_CrgA_like"/>
    <property type="match status" value="1"/>
</dbReference>
<dbReference type="RefSeq" id="WP_167297924.1">
    <property type="nucleotide sequence ID" value="NZ_CP170557.1"/>
</dbReference>
<evidence type="ECO:0000256" key="1">
    <source>
        <dbReference type="ARBA" id="ARBA00009437"/>
    </source>
</evidence>
<gene>
    <name evidence="6" type="ORF">FHR20_000297</name>
</gene>
<keyword evidence="7" id="KW-1185">Reference proteome</keyword>
<evidence type="ECO:0000256" key="4">
    <source>
        <dbReference type="ARBA" id="ARBA00023163"/>
    </source>
</evidence>
<dbReference type="Gene3D" id="3.40.190.290">
    <property type="match status" value="1"/>
</dbReference>
<dbReference type="GO" id="GO:0006351">
    <property type="term" value="P:DNA-templated transcription"/>
    <property type="evidence" value="ECO:0007669"/>
    <property type="project" value="TreeGrafter"/>
</dbReference>
<protein>
    <submittedName>
        <fullName evidence="6">DNA-binding transcriptional LysR family regulator</fullName>
    </submittedName>
</protein>
<comment type="caution">
    <text evidence="6">The sequence shown here is derived from an EMBL/GenBank/DDBJ whole genome shotgun (WGS) entry which is preliminary data.</text>
</comment>
<accession>A0A7X5UW94</accession>
<dbReference type="AlphaFoldDB" id="A0A7X5UW94"/>
<reference evidence="6 7" key="1">
    <citation type="submission" date="2020-03" db="EMBL/GenBank/DDBJ databases">
        <title>Genomic Encyclopedia of Type Strains, Phase IV (KMG-IV): sequencing the most valuable type-strain genomes for metagenomic binning, comparative biology and taxonomic classification.</title>
        <authorList>
            <person name="Goeker M."/>
        </authorList>
    </citation>
    <scope>NUCLEOTIDE SEQUENCE [LARGE SCALE GENOMIC DNA]</scope>
    <source>
        <strain evidence="6 7">DSM 4733</strain>
    </source>
</reference>
<dbReference type="GO" id="GO:0043565">
    <property type="term" value="F:sequence-specific DNA binding"/>
    <property type="evidence" value="ECO:0007669"/>
    <property type="project" value="TreeGrafter"/>
</dbReference>
<dbReference type="InterPro" id="IPR058163">
    <property type="entry name" value="LysR-type_TF_proteobact-type"/>
</dbReference>
<evidence type="ECO:0000256" key="2">
    <source>
        <dbReference type="ARBA" id="ARBA00023015"/>
    </source>
</evidence>
<dbReference type="Proteomes" id="UP000564677">
    <property type="component" value="Unassembled WGS sequence"/>
</dbReference>
<dbReference type="InterPro" id="IPR036388">
    <property type="entry name" value="WH-like_DNA-bd_sf"/>
</dbReference>
<dbReference type="PANTHER" id="PTHR30537">
    <property type="entry name" value="HTH-TYPE TRANSCRIPTIONAL REGULATOR"/>
    <property type="match status" value="1"/>
</dbReference>
<dbReference type="InterPro" id="IPR036390">
    <property type="entry name" value="WH_DNA-bd_sf"/>
</dbReference>
<dbReference type="SUPFAM" id="SSF46785">
    <property type="entry name" value="Winged helix' DNA-binding domain"/>
    <property type="match status" value="1"/>
</dbReference>
<dbReference type="EMBL" id="JAASQV010000001">
    <property type="protein sequence ID" value="NIJ63366.1"/>
    <property type="molecule type" value="Genomic_DNA"/>
</dbReference>
<name>A0A7X5UW94_9SPHN</name>
<comment type="similarity">
    <text evidence="1">Belongs to the LysR transcriptional regulatory family.</text>
</comment>